<evidence type="ECO:0000313" key="3">
    <source>
        <dbReference type="Proteomes" id="UP000245698"/>
    </source>
</evidence>
<dbReference type="AlphaFoldDB" id="A0A2P9AAZ0"/>
<dbReference type="Proteomes" id="UP000245698">
    <property type="component" value="Unassembled WGS sequence"/>
</dbReference>
<feature type="region of interest" description="Disordered" evidence="1">
    <location>
        <begin position="154"/>
        <end position="176"/>
    </location>
</feature>
<reference evidence="3" key="1">
    <citation type="submission" date="2016-12" db="EMBL/GenBank/DDBJ databases">
        <authorList>
            <person name="Brunel B."/>
        </authorList>
    </citation>
    <scope>NUCLEOTIDE SEQUENCE [LARGE SCALE GENOMIC DNA]</scope>
</reference>
<sequence length="409" mass="45417">MRSKASSNFGSAGRLGRRVDDDLSRIVEFHGENVFGLHASRVDGVEQQCVCLDLLAQFRNLVLMLFDLAFYRRRQTAFRARGVGKEHDIDFVELGCLAHGADVFTRPVDRRGDFAGFHSGVGLFLADLRADDLVLGLRAFKALRIQRRLGSARREKRSCGNHMQPSGVGEGGNRHRSLSEPLSRLVSRLKSRNVFRHAKVPSRMRQADLVPARHSVSSARFLGDQGQRAIGIHAGGDHLRRGESFGFERGFDLGRRVDRAAQFLQPVLAALGDHFVDLRLRFLRQFLDVDDVDGLNRRHFRLSRLSAGRRGSGRSRRLAGLRRRLLLGAGSGREQEGGGGRETYHFAHGSSFPSIGERSFWGDPATSNVKWDRKVSLSGSLRDHRMATMWGRASTGCVLGRISGAIADG</sequence>
<organism evidence="2 3">
    <name type="scientific">Mesorhizobium delmotii</name>
    <dbReference type="NCBI Taxonomy" id="1631247"/>
    <lineage>
        <taxon>Bacteria</taxon>
        <taxon>Pseudomonadati</taxon>
        <taxon>Pseudomonadota</taxon>
        <taxon>Alphaproteobacteria</taxon>
        <taxon>Hyphomicrobiales</taxon>
        <taxon>Phyllobacteriaceae</taxon>
        <taxon>Mesorhizobium</taxon>
    </lineage>
</organism>
<name>A0A2P9AAZ0_9HYPH</name>
<keyword evidence="3" id="KW-1185">Reference proteome</keyword>
<gene>
    <name evidence="2" type="ORF">BQ8482_110222</name>
</gene>
<dbReference type="EMBL" id="FUIG01000013">
    <property type="protein sequence ID" value="SJM28292.1"/>
    <property type="molecule type" value="Genomic_DNA"/>
</dbReference>
<protein>
    <submittedName>
        <fullName evidence="2">Uncharacterized protein</fullName>
    </submittedName>
</protein>
<evidence type="ECO:0000256" key="1">
    <source>
        <dbReference type="SAM" id="MobiDB-lite"/>
    </source>
</evidence>
<accession>A0A2P9AAZ0</accession>
<proteinExistence type="predicted"/>
<evidence type="ECO:0000313" key="2">
    <source>
        <dbReference type="EMBL" id="SJM28292.1"/>
    </source>
</evidence>